<accession>A0A4R2P9G9</accession>
<dbReference type="Proteomes" id="UP000295416">
    <property type="component" value="Unassembled WGS sequence"/>
</dbReference>
<gene>
    <name evidence="1" type="ORF">EV207_10246</name>
</gene>
<evidence type="ECO:0000313" key="2">
    <source>
        <dbReference type="Proteomes" id="UP000295416"/>
    </source>
</evidence>
<dbReference type="RefSeq" id="WP_132743085.1">
    <property type="nucleotide sequence ID" value="NZ_SLXK01000002.1"/>
</dbReference>
<evidence type="ECO:0008006" key="3">
    <source>
        <dbReference type="Google" id="ProtNLM"/>
    </source>
</evidence>
<reference evidence="1 2" key="1">
    <citation type="submission" date="2019-03" db="EMBL/GenBank/DDBJ databases">
        <title>Genomic Encyclopedia of Type Strains, Phase IV (KMG-IV): sequencing the most valuable type-strain genomes for metagenomic binning, comparative biology and taxonomic classification.</title>
        <authorList>
            <person name="Goeker M."/>
        </authorList>
    </citation>
    <scope>NUCLEOTIDE SEQUENCE [LARGE SCALE GENOMIC DNA]</scope>
    <source>
        <strain evidence="1 2">DSM 19377</strain>
    </source>
</reference>
<sequence length="78" mass="8562">MPSVININAINVSQLSTNSIIGNGENLQFGWSSHQKRMYSVYNVGQFSLVPYNLNLIYDTDLVDVPINDQDLMGGGAV</sequence>
<organism evidence="1 2">
    <name type="scientific">Scopulibacillus darangshiensis</name>
    <dbReference type="NCBI Taxonomy" id="442528"/>
    <lineage>
        <taxon>Bacteria</taxon>
        <taxon>Bacillati</taxon>
        <taxon>Bacillota</taxon>
        <taxon>Bacilli</taxon>
        <taxon>Bacillales</taxon>
        <taxon>Sporolactobacillaceae</taxon>
        <taxon>Scopulibacillus</taxon>
    </lineage>
</organism>
<proteinExistence type="predicted"/>
<dbReference type="OrthoDB" id="2928548at2"/>
<dbReference type="AlphaFoldDB" id="A0A4R2P9G9"/>
<dbReference type="EMBL" id="SLXK01000002">
    <property type="protein sequence ID" value="TCP31557.1"/>
    <property type="molecule type" value="Genomic_DNA"/>
</dbReference>
<name>A0A4R2P9G9_9BACL</name>
<protein>
    <recommendedName>
        <fullName evidence="3">Spore germination protein GerPA/GerPF</fullName>
    </recommendedName>
</protein>
<evidence type="ECO:0000313" key="1">
    <source>
        <dbReference type="EMBL" id="TCP31557.1"/>
    </source>
</evidence>
<keyword evidence="2" id="KW-1185">Reference proteome</keyword>
<comment type="caution">
    <text evidence="1">The sequence shown here is derived from an EMBL/GenBank/DDBJ whole genome shotgun (WGS) entry which is preliminary data.</text>
</comment>